<protein>
    <submittedName>
        <fullName evidence="1">Uncharacterized protein</fullName>
    </submittedName>
</protein>
<evidence type="ECO:0000313" key="1">
    <source>
        <dbReference type="EMBL" id="JAC69759.1"/>
    </source>
</evidence>
<reference evidence="1" key="1">
    <citation type="submission" date="2014-05" db="EMBL/GenBank/DDBJ databases">
        <title>The transcriptome of the halophilic microalga Tetraselmis sp. GSL018 isolated from the Great Salt Lake, Utah.</title>
        <authorList>
            <person name="Jinkerson R.E."/>
            <person name="D'Adamo S."/>
            <person name="Posewitz M.C."/>
        </authorList>
    </citation>
    <scope>NUCLEOTIDE SEQUENCE</scope>
    <source>
        <strain evidence="1">GSL018</strain>
    </source>
</reference>
<organism evidence="1">
    <name type="scientific">Tetraselmis sp. GSL018</name>
    <dbReference type="NCBI Taxonomy" id="582737"/>
    <lineage>
        <taxon>Eukaryota</taxon>
        <taxon>Viridiplantae</taxon>
        <taxon>Chlorophyta</taxon>
        <taxon>core chlorophytes</taxon>
        <taxon>Chlorodendrophyceae</taxon>
        <taxon>Chlorodendrales</taxon>
        <taxon>Chlorodendraceae</taxon>
        <taxon>Tetraselmis</taxon>
    </lineage>
</organism>
<feature type="non-terminal residue" evidence="1">
    <location>
        <position position="1"/>
    </location>
</feature>
<dbReference type="AlphaFoldDB" id="A0A061RG52"/>
<accession>A0A061RG52</accession>
<name>A0A061RG52_9CHLO</name>
<dbReference type="EMBL" id="GBEZ01016495">
    <property type="protein sequence ID" value="JAC69759.1"/>
    <property type="molecule type" value="Transcribed_RNA"/>
</dbReference>
<sequence length="48" mass="5627">IGFDILMTRHCTIDLLSKYKNMKSIQKSDFLLNFSRFHLPLLLGQCLL</sequence>
<proteinExistence type="predicted"/>
<feature type="non-terminal residue" evidence="1">
    <location>
        <position position="48"/>
    </location>
</feature>
<gene>
    <name evidence="1" type="ORF">TSPGSL018_5624</name>
</gene>